<evidence type="ECO:0000313" key="3">
    <source>
        <dbReference type="Proteomes" id="UP000184221"/>
    </source>
</evidence>
<dbReference type="InterPro" id="IPR025187">
    <property type="entry name" value="DUF4112"/>
</dbReference>
<dbReference type="STRING" id="996342.SAMN05443551_3041"/>
<evidence type="ECO:0000256" key="1">
    <source>
        <dbReference type="SAM" id="Phobius"/>
    </source>
</evidence>
<gene>
    <name evidence="2" type="ORF">SAMN05443551_3041</name>
</gene>
<name>A0A1M5VST1_9RHOB</name>
<dbReference type="OrthoDB" id="513552at2"/>
<keyword evidence="1" id="KW-1133">Transmembrane helix</keyword>
<keyword evidence="1" id="KW-0812">Transmembrane</keyword>
<dbReference type="PANTHER" id="PTHR35519">
    <property type="entry name" value="MEMBRANE PROTEINS"/>
    <property type="match status" value="1"/>
</dbReference>
<dbReference type="RefSeq" id="WP_072778781.1">
    <property type="nucleotide sequence ID" value="NZ_FQXC01000004.1"/>
</dbReference>
<keyword evidence="1" id="KW-0472">Membrane</keyword>
<organism evidence="2 3">
    <name type="scientific">Marivita hallyeonensis</name>
    <dbReference type="NCBI Taxonomy" id="996342"/>
    <lineage>
        <taxon>Bacteria</taxon>
        <taxon>Pseudomonadati</taxon>
        <taxon>Pseudomonadota</taxon>
        <taxon>Alphaproteobacteria</taxon>
        <taxon>Rhodobacterales</taxon>
        <taxon>Roseobacteraceae</taxon>
        <taxon>Marivita</taxon>
    </lineage>
</organism>
<dbReference type="Pfam" id="PF13430">
    <property type="entry name" value="DUF4112"/>
    <property type="match status" value="1"/>
</dbReference>
<dbReference type="AlphaFoldDB" id="A0A1M5VST1"/>
<dbReference type="PANTHER" id="PTHR35519:SF2">
    <property type="entry name" value="PH DOMAIN PROTEIN"/>
    <property type="match status" value="1"/>
</dbReference>
<dbReference type="Proteomes" id="UP000184221">
    <property type="component" value="Unassembled WGS sequence"/>
</dbReference>
<reference evidence="2 3" key="1">
    <citation type="submission" date="2016-11" db="EMBL/GenBank/DDBJ databases">
        <authorList>
            <person name="Jaros S."/>
            <person name="Januszkiewicz K."/>
            <person name="Wedrychowicz H."/>
        </authorList>
    </citation>
    <scope>NUCLEOTIDE SEQUENCE [LARGE SCALE GENOMIC DNA]</scope>
    <source>
        <strain evidence="2 3">DSM 29431</strain>
    </source>
</reference>
<evidence type="ECO:0000313" key="2">
    <source>
        <dbReference type="EMBL" id="SHH78044.1"/>
    </source>
</evidence>
<protein>
    <recommendedName>
        <fullName evidence="4">DUF4112 domain-containing protein</fullName>
    </recommendedName>
</protein>
<feature type="transmembrane region" description="Helical" evidence="1">
    <location>
        <begin position="42"/>
        <end position="63"/>
    </location>
</feature>
<sequence length="130" mass="14231">MPAPLTASEKDRRLARMQTLARRLDSQFRIPGTRIRFGWDSVLGLVPGLGDLITVGPAALMIVEAYRLGVRKRTLIRMGANAAADFVLGGVPVIGDAFDLFFKANRRNLALVEADLGRHAPLTAEEKKYA</sequence>
<proteinExistence type="predicted"/>
<accession>A0A1M5VST1</accession>
<dbReference type="EMBL" id="FQXC01000004">
    <property type="protein sequence ID" value="SHH78044.1"/>
    <property type="molecule type" value="Genomic_DNA"/>
</dbReference>
<evidence type="ECO:0008006" key="4">
    <source>
        <dbReference type="Google" id="ProtNLM"/>
    </source>
</evidence>
<keyword evidence="3" id="KW-1185">Reference proteome</keyword>